<evidence type="ECO:0000313" key="1">
    <source>
        <dbReference type="EMBL" id="ASF00591.1"/>
    </source>
</evidence>
<dbReference type="EMBL" id="KY052843">
    <property type="protein sequence ID" value="ASF00591.1"/>
    <property type="molecule type" value="Genomic_DNA"/>
</dbReference>
<reference evidence="1" key="2">
    <citation type="journal article" date="2017" name="Nat. Commun.">
        <title>Single-virus genomics reveals hidden cosmopolitan and abundant viruses.</title>
        <authorList>
            <person name="Martinez-Hernandez F."/>
            <person name="Fornas O."/>
            <person name="Lluesma Gomez M."/>
            <person name="Bolduc B."/>
            <person name="de la Cruz Pena M.J."/>
            <person name="Martinez J.M."/>
            <person name="Anton J."/>
            <person name="Gasol J.M."/>
            <person name="Rosselli R."/>
            <person name="Rodriguez-Valera F."/>
            <person name="Sullivan M.B."/>
            <person name="Acinas S.G."/>
            <person name="Martinez-Garcia M."/>
        </authorList>
    </citation>
    <scope>NUCLEOTIDE SEQUENCE</scope>
</reference>
<proteinExistence type="predicted"/>
<accession>A0A218MMY3</accession>
<name>A0A218MMY3_9VIRU</name>
<sequence>MKDFGDVEVEGFKRTGGKKKFRTRKLIKIEEDGSKTTAYTLEINGENKLHNWEGPALVNEKQKLKEYYLNGIIYDYDMWNEIKKSGEGLPWYKQSGMKGARH</sequence>
<organism evidence="1">
    <name type="scientific">uncultured virus</name>
    <dbReference type="NCBI Taxonomy" id="340016"/>
    <lineage>
        <taxon>Viruses</taxon>
        <taxon>environmental samples</taxon>
    </lineage>
</organism>
<protein>
    <submittedName>
        <fullName evidence="1">Uncharacterized protein</fullName>
    </submittedName>
</protein>
<reference evidence="1" key="1">
    <citation type="submission" date="2016-10" db="EMBL/GenBank/DDBJ databases">
        <authorList>
            <person name="Varghese N."/>
        </authorList>
    </citation>
    <scope>NUCLEOTIDE SEQUENCE</scope>
</reference>